<dbReference type="PANTHER" id="PTHR33184">
    <property type="entry name" value="PROTEIN TAPETUM DETERMINANT 1-LIKE-RELATED"/>
    <property type="match status" value="1"/>
</dbReference>
<dbReference type="OrthoDB" id="603213at2759"/>
<accession>A0A5A7R758</accession>
<evidence type="ECO:0000313" key="2">
    <source>
        <dbReference type="EMBL" id="GER53525.1"/>
    </source>
</evidence>
<evidence type="ECO:0000256" key="1">
    <source>
        <dbReference type="ARBA" id="ARBA00022729"/>
    </source>
</evidence>
<proteinExistence type="predicted"/>
<dbReference type="AlphaFoldDB" id="A0A5A7R758"/>
<keyword evidence="2" id="KW-0808">Transferase</keyword>
<dbReference type="InterPro" id="IPR040361">
    <property type="entry name" value="TPD1"/>
</dbReference>
<keyword evidence="3" id="KW-1185">Reference proteome</keyword>
<gene>
    <name evidence="2" type="ORF">STAS_31054</name>
</gene>
<name>A0A5A7R758_STRAF</name>
<protein>
    <submittedName>
        <fullName evidence="2">3-N-Acetylglucosaminyltransferase family protein</fullName>
    </submittedName>
</protein>
<reference evidence="3" key="1">
    <citation type="journal article" date="2019" name="Curr. Biol.">
        <title>Genome Sequence of Striga asiatica Provides Insight into the Evolution of Plant Parasitism.</title>
        <authorList>
            <person name="Yoshida S."/>
            <person name="Kim S."/>
            <person name="Wafula E.K."/>
            <person name="Tanskanen J."/>
            <person name="Kim Y.M."/>
            <person name="Honaas L."/>
            <person name="Yang Z."/>
            <person name="Spallek T."/>
            <person name="Conn C.E."/>
            <person name="Ichihashi Y."/>
            <person name="Cheong K."/>
            <person name="Cui S."/>
            <person name="Der J.P."/>
            <person name="Gundlach H."/>
            <person name="Jiao Y."/>
            <person name="Hori C."/>
            <person name="Ishida J.K."/>
            <person name="Kasahara H."/>
            <person name="Kiba T."/>
            <person name="Kim M.S."/>
            <person name="Koo N."/>
            <person name="Laohavisit A."/>
            <person name="Lee Y.H."/>
            <person name="Lumba S."/>
            <person name="McCourt P."/>
            <person name="Mortimer J.C."/>
            <person name="Mutuku J.M."/>
            <person name="Nomura T."/>
            <person name="Sasaki-Sekimoto Y."/>
            <person name="Seto Y."/>
            <person name="Wang Y."/>
            <person name="Wakatake T."/>
            <person name="Sakakibara H."/>
            <person name="Demura T."/>
            <person name="Yamaguchi S."/>
            <person name="Yoneyama K."/>
            <person name="Manabe R.I."/>
            <person name="Nelson D.C."/>
            <person name="Schulman A.H."/>
            <person name="Timko M.P."/>
            <person name="dePamphilis C.W."/>
            <person name="Choi D."/>
            <person name="Shirasu K."/>
        </authorList>
    </citation>
    <scope>NUCLEOTIDE SEQUENCE [LARGE SCALE GENOMIC DNA]</scope>
    <source>
        <strain evidence="3">cv. UVA1</strain>
    </source>
</reference>
<organism evidence="2 3">
    <name type="scientific">Striga asiatica</name>
    <name type="common">Asiatic witchweed</name>
    <name type="synonym">Buchnera asiatica</name>
    <dbReference type="NCBI Taxonomy" id="4170"/>
    <lineage>
        <taxon>Eukaryota</taxon>
        <taxon>Viridiplantae</taxon>
        <taxon>Streptophyta</taxon>
        <taxon>Embryophyta</taxon>
        <taxon>Tracheophyta</taxon>
        <taxon>Spermatophyta</taxon>
        <taxon>Magnoliopsida</taxon>
        <taxon>eudicotyledons</taxon>
        <taxon>Gunneridae</taxon>
        <taxon>Pentapetalae</taxon>
        <taxon>asterids</taxon>
        <taxon>lamiids</taxon>
        <taxon>Lamiales</taxon>
        <taxon>Orobanchaceae</taxon>
        <taxon>Buchnereae</taxon>
        <taxon>Striga</taxon>
    </lineage>
</organism>
<dbReference type="GO" id="GO:0016757">
    <property type="term" value="F:glycosyltransferase activity"/>
    <property type="evidence" value="ECO:0007669"/>
    <property type="project" value="UniProtKB-KW"/>
</dbReference>
<dbReference type="Proteomes" id="UP000325081">
    <property type="component" value="Unassembled WGS sequence"/>
</dbReference>
<keyword evidence="1" id="KW-0732">Signal</keyword>
<dbReference type="GO" id="GO:0001709">
    <property type="term" value="P:cell fate determination"/>
    <property type="evidence" value="ECO:0007669"/>
    <property type="project" value="TreeGrafter"/>
</dbReference>
<keyword evidence="2" id="KW-0328">Glycosyltransferase</keyword>
<dbReference type="PANTHER" id="PTHR33184:SF72">
    <property type="entry name" value="BETA-1,3-N-ACETYLGLUCOSAMINYLTRANSFERASE FAMILY PROTEIN"/>
    <property type="match status" value="1"/>
</dbReference>
<dbReference type="Pfam" id="PF24068">
    <property type="entry name" value="TPD1_C"/>
    <property type="match status" value="1"/>
</dbReference>
<comment type="caution">
    <text evidence="2">The sequence shown here is derived from an EMBL/GenBank/DDBJ whole genome shotgun (WGS) entry which is preliminary data.</text>
</comment>
<dbReference type="EMBL" id="BKCP01010626">
    <property type="protein sequence ID" value="GER53525.1"/>
    <property type="molecule type" value="Genomic_DNA"/>
</dbReference>
<sequence>MECPPTITQEPTGYTILHKPQWLVTIWMGCHCDLYRLQLICPGFASVDPRTNPAIIQMYEPDHCLINQGNYMYGYEAYRFTYAWDKVNFNIKRYLVNCTWYGPSRNPNV</sequence>
<evidence type="ECO:0000313" key="3">
    <source>
        <dbReference type="Proteomes" id="UP000325081"/>
    </source>
</evidence>